<feature type="compositionally biased region" description="Low complexity" evidence="12">
    <location>
        <begin position="1000"/>
        <end position="1023"/>
    </location>
</feature>
<dbReference type="SMART" id="SM01336">
    <property type="entry name" value="zf-PARP"/>
    <property type="match status" value="1"/>
</dbReference>
<dbReference type="GO" id="GO:0008094">
    <property type="term" value="F:ATP-dependent activity, acting on DNA"/>
    <property type="evidence" value="ECO:0007669"/>
    <property type="project" value="TreeGrafter"/>
</dbReference>
<dbReference type="GO" id="GO:0005524">
    <property type="term" value="F:ATP binding"/>
    <property type="evidence" value="ECO:0007669"/>
    <property type="project" value="UniProtKB-KW"/>
</dbReference>
<keyword evidence="3" id="KW-0479">Metal-binding</keyword>
<dbReference type="SUPFAM" id="SSF57850">
    <property type="entry name" value="RING/U-box"/>
    <property type="match status" value="1"/>
</dbReference>
<dbReference type="CDD" id="cd18793">
    <property type="entry name" value="SF2_C_SNF"/>
    <property type="match status" value="1"/>
</dbReference>
<feature type="compositionally biased region" description="Low complexity" evidence="12">
    <location>
        <begin position="807"/>
        <end position="822"/>
    </location>
</feature>
<evidence type="ECO:0000259" key="15">
    <source>
        <dbReference type="PROSITE" id="PS51192"/>
    </source>
</evidence>
<dbReference type="EMBL" id="MK805221">
    <property type="protein sequence ID" value="QIE48494.1"/>
    <property type="molecule type" value="mRNA"/>
</dbReference>
<dbReference type="SUPFAM" id="SSF52540">
    <property type="entry name" value="P-loop containing nucleoside triphosphate hydrolases"/>
    <property type="match status" value="3"/>
</dbReference>
<dbReference type="InterPro" id="IPR038718">
    <property type="entry name" value="SNF2-like_sf"/>
</dbReference>
<evidence type="ECO:0000313" key="16">
    <source>
        <dbReference type="EMBL" id="QIE48494.1"/>
    </source>
</evidence>
<dbReference type="GO" id="GO:0006281">
    <property type="term" value="P:DNA repair"/>
    <property type="evidence" value="ECO:0007669"/>
    <property type="project" value="TreeGrafter"/>
</dbReference>
<feature type="region of interest" description="Disordered" evidence="12">
    <location>
        <begin position="807"/>
        <end position="826"/>
    </location>
</feature>
<dbReference type="GO" id="GO:0004386">
    <property type="term" value="F:helicase activity"/>
    <property type="evidence" value="ECO:0007669"/>
    <property type="project" value="UniProtKB-KW"/>
</dbReference>
<dbReference type="InterPro" id="IPR049730">
    <property type="entry name" value="SNF2/RAD54-like_C"/>
</dbReference>
<dbReference type="Pfam" id="PF13923">
    <property type="entry name" value="zf-C3HC4_2"/>
    <property type="match status" value="1"/>
</dbReference>
<dbReference type="SUPFAM" id="SSF57716">
    <property type="entry name" value="Glucocorticoid receptor-like (DNA-binding domain)"/>
    <property type="match status" value="1"/>
</dbReference>
<keyword evidence="7" id="KW-0347">Helicase</keyword>
<dbReference type="SMART" id="SM00184">
    <property type="entry name" value="RING"/>
    <property type="match status" value="1"/>
</dbReference>
<dbReference type="Pfam" id="PF00271">
    <property type="entry name" value="Helicase_C"/>
    <property type="match status" value="1"/>
</dbReference>
<evidence type="ECO:0000259" key="14">
    <source>
        <dbReference type="PROSITE" id="PS50089"/>
    </source>
</evidence>
<evidence type="ECO:0000256" key="10">
    <source>
        <dbReference type="ARBA" id="ARBA00023242"/>
    </source>
</evidence>
<dbReference type="InterPro" id="IPR013083">
    <property type="entry name" value="Znf_RING/FYVE/PHD"/>
</dbReference>
<keyword evidence="10" id="KW-0539">Nucleus</keyword>
<evidence type="ECO:0000256" key="11">
    <source>
        <dbReference type="PROSITE-ProRule" id="PRU00175"/>
    </source>
</evidence>
<keyword evidence="6" id="KW-0378">Hydrolase</keyword>
<dbReference type="InterPro" id="IPR017907">
    <property type="entry name" value="Znf_RING_CS"/>
</dbReference>
<name>A0A6G6FQI0_9APHY</name>
<keyword evidence="8" id="KW-0862">Zinc</keyword>
<sequence length="1239" mass="136157">MAAAHVFEYSKSSRATCHGPPPCRGSSIELGSLRYGQVNRGRYGETVEWRHWGCVTLDILVKLASVKLETVPGFMDLYATDQSKIRIAVGLKRIDPEDLPAAARTLPDPSLSTAGPSQRKRKAQREASLIASQGTPPSSSQPSLSQPPSSSQPSSSQPLRRISGLPAGASIPRLAEEEDQDEALEEESRDELYLMMKTSIVGIQYYKGLVGPGEEVLLVRQPTNPYDRNAIQVKNIGGTQVGHIPRNVASKLAPLMDNGLVTVEGVMHEGNLSGFAYSLSMTLKIYGPADQRQILEPKLIWATPGQRGFPKPGSNGVRAVPGAPAPRSAGARAVPGPRAPPYPTPGHATSSRTSASASQRARTTTSQQEAIRKQQEALQKQQEAHEKAMELKQILNNLEKVDDQGRRTSLLDTLCAVDDVLGLPEHPSPPGISTGELTVNLLKHQKQALKWCIDHEYPELPKTEGDKPVQFWQLRKGQGKAYYFNIATKTPQEAPPVLGRGALCADSMGLGKTLTMLALVLATKSDTPIDHSNSTLIVVPLSVMSNWEKQIIDHVKPGALTSCVYYGKNRTMTAAELKRFDIVITTYQTVALEYDLGAAAKGGIPAAKKLKADKPLFDVSWKRIILDEGHNIRNPRTKMAKAVCALTAQRRWVLTGTPIINSPKDLGSILTFLRICRPLDQEDFYKRMVLRPLKDGDPAGAELMRALMSHICIRRTKEMQDKDGNPLVPLPPVEMTVVPVALTTKARELYDMVEELSKERVGSLLERHGSIHAAAVQSNVLSLLTRMRQLALHPALLPPNYLQQLQNPEASETAEEGAATPPHINPQERIRLQSVLAQGIEDSEECPICFSELNEPRITFCGHMFCLACISEVIERDPKCPMDRRSITSSSLVEPAPPTDLTQAPVRFDEEDENVEDEDSNLRNGSSAKIDQLVTLLRLTPETDKSLVFSQFTGFLDKIAETLQKEGIPYVRFDGKMSARRRQETIARFSVPVKPDDSVAGPPSSQATQPSSSQAIMTTLSQRPARRRTRSNRSTLLDESGDNDKDDEIVMIDTDGDEDDSDDFIFDEDVPSARTLTKKGKGVAKGKGKAKKTMSVDDLVPEHTPPTDAVNPRVMLISLKAGALGLNLTVANNVYFWWQEGIESQAIDRCNRIGQTKPVRVYQLIAENTVESKVIEIQEKKKKLVDEAFSGIKNAATQRQKKEARLQELVHLFGLQKDARAQAQGSAEQSQSTLDGWRG</sequence>
<dbReference type="InterPro" id="IPR001841">
    <property type="entry name" value="Znf_RING"/>
</dbReference>
<keyword evidence="9" id="KW-0067">ATP-binding</keyword>
<feature type="compositionally biased region" description="Acidic residues" evidence="12">
    <location>
        <begin position="176"/>
        <end position="187"/>
    </location>
</feature>
<feature type="region of interest" description="Disordered" evidence="12">
    <location>
        <begin position="305"/>
        <end position="384"/>
    </location>
</feature>
<dbReference type="PROSITE" id="PS00518">
    <property type="entry name" value="ZF_RING_1"/>
    <property type="match status" value="1"/>
</dbReference>
<dbReference type="InterPro" id="IPR027417">
    <property type="entry name" value="P-loop_NTPase"/>
</dbReference>
<dbReference type="InterPro" id="IPR000330">
    <property type="entry name" value="SNF2_N"/>
</dbReference>
<dbReference type="Gene3D" id="3.30.40.10">
    <property type="entry name" value="Zinc/RING finger domain, C3HC4 (zinc finger)"/>
    <property type="match status" value="1"/>
</dbReference>
<dbReference type="PROSITE" id="PS50064">
    <property type="entry name" value="ZF_PARP_2"/>
    <property type="match status" value="1"/>
</dbReference>
<evidence type="ECO:0000256" key="9">
    <source>
        <dbReference type="ARBA" id="ARBA00022840"/>
    </source>
</evidence>
<feature type="domain" description="Helicase ATP-binding" evidence="15">
    <location>
        <begin position="493"/>
        <end position="676"/>
    </location>
</feature>
<dbReference type="Gene3D" id="3.30.70.2330">
    <property type="match status" value="1"/>
</dbReference>
<dbReference type="SMART" id="SM00487">
    <property type="entry name" value="DEXDc"/>
    <property type="match status" value="1"/>
</dbReference>
<feature type="domain" description="RING-type" evidence="14">
    <location>
        <begin position="846"/>
        <end position="884"/>
    </location>
</feature>
<feature type="compositionally biased region" description="Low complexity" evidence="12">
    <location>
        <begin position="136"/>
        <end position="159"/>
    </location>
</feature>
<dbReference type="SMART" id="SM00910">
    <property type="entry name" value="HIRAN"/>
    <property type="match status" value="1"/>
</dbReference>
<dbReference type="GO" id="GO:0003677">
    <property type="term" value="F:DNA binding"/>
    <property type="evidence" value="ECO:0007669"/>
    <property type="project" value="InterPro"/>
</dbReference>
<evidence type="ECO:0000256" key="4">
    <source>
        <dbReference type="ARBA" id="ARBA00022741"/>
    </source>
</evidence>
<dbReference type="InterPro" id="IPR001510">
    <property type="entry name" value="Znf_PARP"/>
</dbReference>
<comment type="subcellular location">
    <subcellularLocation>
        <location evidence="1">Nucleus</location>
    </subcellularLocation>
</comment>
<comment type="similarity">
    <text evidence="2">Belongs to the SNF2/RAD54 helicase family.</text>
</comment>
<dbReference type="InterPro" id="IPR014001">
    <property type="entry name" value="Helicase_ATP-bd"/>
</dbReference>
<dbReference type="InterPro" id="IPR014905">
    <property type="entry name" value="HIRAN"/>
</dbReference>
<dbReference type="Pfam" id="PF08797">
    <property type="entry name" value="HIRAN"/>
    <property type="match status" value="1"/>
</dbReference>
<keyword evidence="5 11" id="KW-0863">Zinc-finger</keyword>
<dbReference type="Gene3D" id="3.30.1740.10">
    <property type="entry name" value="Zinc finger, PARP-type"/>
    <property type="match status" value="1"/>
</dbReference>
<evidence type="ECO:0008006" key="17">
    <source>
        <dbReference type="Google" id="ProtNLM"/>
    </source>
</evidence>
<dbReference type="GO" id="GO:0016818">
    <property type="term" value="F:hydrolase activity, acting on acid anhydrides, in phosphorus-containing anhydrides"/>
    <property type="evidence" value="ECO:0007669"/>
    <property type="project" value="InterPro"/>
</dbReference>
<feature type="region of interest" description="Disordered" evidence="12">
    <location>
        <begin position="100"/>
        <end position="187"/>
    </location>
</feature>
<organism evidence="16">
    <name type="scientific">Trametes gibbosa</name>
    <dbReference type="NCBI Taxonomy" id="160864"/>
    <lineage>
        <taxon>Eukaryota</taxon>
        <taxon>Fungi</taxon>
        <taxon>Dikarya</taxon>
        <taxon>Basidiomycota</taxon>
        <taxon>Agaricomycotina</taxon>
        <taxon>Agaricomycetes</taxon>
        <taxon>Polyporales</taxon>
        <taxon>Polyporaceae</taxon>
        <taxon>Trametes</taxon>
    </lineage>
</organism>
<reference evidence="16" key="1">
    <citation type="journal article" date="2019" name="J. For. Res.">
        <title>Expression and analysis of zinc finger family gene in Lenzites gibbosa.</title>
        <authorList>
            <person name="Zhang J."/>
            <person name="Chi Y."/>
            <person name="Li S."/>
            <person name="Zhang J."/>
            <person name="Chen J."/>
        </authorList>
    </citation>
    <scope>NUCLEOTIDE SEQUENCE</scope>
    <source>
        <strain evidence="16">ZnF87</strain>
    </source>
</reference>
<dbReference type="PANTHER" id="PTHR45626:SF17">
    <property type="entry name" value="HELICASE-LIKE TRANSCRIPTION FACTOR"/>
    <property type="match status" value="1"/>
</dbReference>
<evidence type="ECO:0000256" key="2">
    <source>
        <dbReference type="ARBA" id="ARBA00007025"/>
    </source>
</evidence>
<dbReference type="Gene3D" id="3.40.50.300">
    <property type="entry name" value="P-loop containing nucleotide triphosphate hydrolases"/>
    <property type="match status" value="1"/>
</dbReference>
<feature type="domain" description="PARP-type" evidence="13">
    <location>
        <begin position="5"/>
        <end position="86"/>
    </location>
</feature>
<proteinExistence type="evidence at transcript level"/>
<dbReference type="GO" id="GO:0008270">
    <property type="term" value="F:zinc ion binding"/>
    <property type="evidence" value="ECO:0007669"/>
    <property type="project" value="UniProtKB-KW"/>
</dbReference>
<feature type="compositionally biased region" description="Low complexity" evidence="12">
    <location>
        <begin position="348"/>
        <end position="368"/>
    </location>
</feature>
<dbReference type="Gene3D" id="3.40.50.10810">
    <property type="entry name" value="Tandem AAA-ATPase domain"/>
    <property type="match status" value="1"/>
</dbReference>
<dbReference type="InterPro" id="IPR036957">
    <property type="entry name" value="Znf_PARP_sf"/>
</dbReference>
<dbReference type="GO" id="GO:0005634">
    <property type="term" value="C:nucleus"/>
    <property type="evidence" value="ECO:0007669"/>
    <property type="project" value="UniProtKB-SubCell"/>
</dbReference>
<evidence type="ECO:0000256" key="3">
    <source>
        <dbReference type="ARBA" id="ARBA00022723"/>
    </source>
</evidence>
<feature type="compositionally biased region" description="Acidic residues" evidence="12">
    <location>
        <begin position="1039"/>
        <end position="1068"/>
    </location>
</feature>
<dbReference type="PANTHER" id="PTHR45626">
    <property type="entry name" value="TRANSCRIPTION TERMINATION FACTOR 2-RELATED"/>
    <property type="match status" value="1"/>
</dbReference>
<dbReference type="Pfam" id="PF00645">
    <property type="entry name" value="zf-PARP"/>
    <property type="match status" value="1"/>
</dbReference>
<dbReference type="SMART" id="SM00490">
    <property type="entry name" value="HELICc"/>
    <property type="match status" value="1"/>
</dbReference>
<evidence type="ECO:0000256" key="6">
    <source>
        <dbReference type="ARBA" id="ARBA00022801"/>
    </source>
</evidence>
<feature type="region of interest" description="Disordered" evidence="12">
    <location>
        <begin position="988"/>
        <end position="1068"/>
    </location>
</feature>
<dbReference type="PROSITE" id="PS51192">
    <property type="entry name" value="HELICASE_ATP_BIND_1"/>
    <property type="match status" value="1"/>
</dbReference>
<dbReference type="Pfam" id="PF00176">
    <property type="entry name" value="SNF2-rel_dom"/>
    <property type="match status" value="1"/>
</dbReference>
<keyword evidence="4" id="KW-0547">Nucleotide-binding</keyword>
<evidence type="ECO:0000256" key="12">
    <source>
        <dbReference type="SAM" id="MobiDB-lite"/>
    </source>
</evidence>
<evidence type="ECO:0000256" key="7">
    <source>
        <dbReference type="ARBA" id="ARBA00022806"/>
    </source>
</evidence>
<dbReference type="InterPro" id="IPR001650">
    <property type="entry name" value="Helicase_C-like"/>
</dbReference>
<dbReference type="AlphaFoldDB" id="A0A6G6FQI0"/>
<protein>
    <recommendedName>
        <fullName evidence="17">SWI/SNF-related matrix-associated actin-dependent regulator of chromatin subfamily A member 3-like 1</fullName>
    </recommendedName>
</protein>
<evidence type="ECO:0000259" key="13">
    <source>
        <dbReference type="PROSITE" id="PS50064"/>
    </source>
</evidence>
<dbReference type="InterPro" id="IPR050628">
    <property type="entry name" value="SNF2_RAD54_helicase_TF"/>
</dbReference>
<dbReference type="PROSITE" id="PS50089">
    <property type="entry name" value="ZF_RING_2"/>
    <property type="match status" value="1"/>
</dbReference>
<accession>A0A6G6FQI0</accession>
<evidence type="ECO:0000256" key="8">
    <source>
        <dbReference type="ARBA" id="ARBA00022833"/>
    </source>
</evidence>
<dbReference type="OrthoDB" id="448448at2759"/>
<evidence type="ECO:0000256" key="1">
    <source>
        <dbReference type="ARBA" id="ARBA00004123"/>
    </source>
</evidence>
<evidence type="ECO:0000256" key="5">
    <source>
        <dbReference type="ARBA" id="ARBA00022771"/>
    </source>
</evidence>
<feature type="compositionally biased region" description="Low complexity" evidence="12">
    <location>
        <begin position="316"/>
        <end position="336"/>
    </location>
</feature>